<protein>
    <recommendedName>
        <fullName evidence="5">Large ribosomal subunit protein bL25</fullName>
    </recommendedName>
    <alternativeName>
        <fullName evidence="5">General stress protein CTC</fullName>
    </alternativeName>
</protein>
<feature type="domain" description="Large ribosomal subunit protein bL25 beta" evidence="8">
    <location>
        <begin position="100"/>
        <end position="181"/>
    </location>
</feature>
<evidence type="ECO:0000256" key="5">
    <source>
        <dbReference type="HAMAP-Rule" id="MF_01334"/>
    </source>
</evidence>
<dbReference type="InterPro" id="IPR020056">
    <property type="entry name" value="Rbsml_bL25/Gln-tRNA_synth_N"/>
</dbReference>
<evidence type="ECO:0000256" key="2">
    <source>
        <dbReference type="ARBA" id="ARBA00022884"/>
    </source>
</evidence>
<dbReference type="GO" id="GO:0005840">
    <property type="term" value="C:ribosome"/>
    <property type="evidence" value="ECO:0007669"/>
    <property type="project" value="UniProtKB-KW"/>
</dbReference>
<feature type="domain" description="Large ribosomal subunit protein bL25 L25" evidence="7">
    <location>
        <begin position="5"/>
        <end position="91"/>
    </location>
</feature>
<dbReference type="Pfam" id="PF14693">
    <property type="entry name" value="Ribosomal_TL5_C"/>
    <property type="match status" value="1"/>
</dbReference>
<evidence type="ECO:0000259" key="8">
    <source>
        <dbReference type="Pfam" id="PF14693"/>
    </source>
</evidence>
<organism evidence="9 10">
    <name type="scientific">Gracilibacillus marinus</name>
    <dbReference type="NCBI Taxonomy" id="630535"/>
    <lineage>
        <taxon>Bacteria</taxon>
        <taxon>Bacillati</taxon>
        <taxon>Bacillota</taxon>
        <taxon>Bacilli</taxon>
        <taxon>Bacillales</taxon>
        <taxon>Bacillaceae</taxon>
        <taxon>Gracilibacillus</taxon>
    </lineage>
</organism>
<dbReference type="NCBIfam" id="NF004133">
    <property type="entry name" value="PRK05618.2-4"/>
    <property type="match status" value="1"/>
</dbReference>
<dbReference type="InterPro" id="IPR020057">
    <property type="entry name" value="Ribosomal_bL25_b-dom"/>
</dbReference>
<keyword evidence="10" id="KW-1185">Reference proteome</keyword>
<dbReference type="NCBIfam" id="TIGR00731">
    <property type="entry name" value="bL25_bact_ctc"/>
    <property type="match status" value="1"/>
</dbReference>
<keyword evidence="2 5" id="KW-0694">RNA-binding</keyword>
<evidence type="ECO:0000313" key="10">
    <source>
        <dbReference type="Proteomes" id="UP001595880"/>
    </source>
</evidence>
<gene>
    <name evidence="5" type="primary">rplY</name>
    <name evidence="5" type="synonym">ctc</name>
    <name evidence="9" type="ORF">ACFOZ1_16135</name>
</gene>
<dbReference type="Proteomes" id="UP001595880">
    <property type="component" value="Unassembled WGS sequence"/>
</dbReference>
<feature type="compositionally biased region" description="Acidic residues" evidence="6">
    <location>
        <begin position="183"/>
        <end position="202"/>
    </location>
</feature>
<sequence>MATKLVAKNRDNLTSSNTREVRAQGDVPAIVYGYKVEPQPIAVNSIELVKTVRDEGKNAIISLQVDNNTYDVMLHEFQVDPLKNEVVHADFYVVNMSQDVDVQVPIVLEGEAKGASEGGVVQQPLYELSLRAKPNNIPDQITVDISELEVGDSILVEDLKGSSKYEILEDDATAIVSVLVPDQEPEADTEEDSIEEEETIEQ</sequence>
<proteinExistence type="inferred from homology"/>
<dbReference type="PANTHER" id="PTHR33284:SF1">
    <property type="entry name" value="RIBOSOMAL PROTEIN L25_GLN-TRNA SYNTHETASE, ANTI-CODON-BINDING DOMAIN-CONTAINING PROTEIN"/>
    <property type="match status" value="1"/>
</dbReference>
<dbReference type="InterPro" id="IPR020930">
    <property type="entry name" value="Ribosomal_uL5_bac-type"/>
</dbReference>
<reference evidence="10" key="1">
    <citation type="journal article" date="2019" name="Int. J. Syst. Evol. Microbiol.">
        <title>The Global Catalogue of Microorganisms (GCM) 10K type strain sequencing project: providing services to taxonomists for standard genome sequencing and annotation.</title>
        <authorList>
            <consortium name="The Broad Institute Genomics Platform"/>
            <consortium name="The Broad Institute Genome Sequencing Center for Infectious Disease"/>
            <person name="Wu L."/>
            <person name="Ma J."/>
        </authorList>
    </citation>
    <scope>NUCLEOTIDE SEQUENCE [LARGE SCALE GENOMIC DNA]</scope>
    <source>
        <strain evidence="10">KACC 14058</strain>
    </source>
</reference>
<comment type="subunit">
    <text evidence="5">Part of the 50S ribosomal subunit; part of the 5S rRNA/L5/L18/L25 subcomplex. Contacts the 5S rRNA. Binds to the 5S rRNA independently of L5 and L18.</text>
</comment>
<dbReference type="EMBL" id="JBHSDV010000008">
    <property type="protein sequence ID" value="MFC4389309.1"/>
    <property type="molecule type" value="Genomic_DNA"/>
</dbReference>
<dbReference type="RefSeq" id="WP_390200934.1">
    <property type="nucleotide sequence ID" value="NZ_JBHSDV010000008.1"/>
</dbReference>
<evidence type="ECO:0000256" key="4">
    <source>
        <dbReference type="ARBA" id="ARBA00023274"/>
    </source>
</evidence>
<evidence type="ECO:0000256" key="6">
    <source>
        <dbReference type="SAM" id="MobiDB-lite"/>
    </source>
</evidence>
<dbReference type="PANTHER" id="PTHR33284">
    <property type="entry name" value="RIBOSOMAL PROTEIN L25/GLN-TRNA SYNTHETASE, ANTI-CODON-BINDING DOMAIN-CONTAINING PROTEIN"/>
    <property type="match status" value="1"/>
</dbReference>
<dbReference type="InterPro" id="IPR037121">
    <property type="entry name" value="Ribosomal_bL25_C"/>
</dbReference>
<dbReference type="Pfam" id="PF01386">
    <property type="entry name" value="Ribosomal_L25p"/>
    <property type="match status" value="1"/>
</dbReference>
<evidence type="ECO:0000313" key="9">
    <source>
        <dbReference type="EMBL" id="MFC4389309.1"/>
    </source>
</evidence>
<evidence type="ECO:0000256" key="1">
    <source>
        <dbReference type="ARBA" id="ARBA00022730"/>
    </source>
</evidence>
<dbReference type="HAMAP" id="MF_01334">
    <property type="entry name" value="Ribosomal_bL25_CTC"/>
    <property type="match status" value="1"/>
</dbReference>
<name>A0ABV8VXR0_9BACI</name>
<keyword evidence="1 5" id="KW-0699">rRNA-binding</keyword>
<keyword evidence="3 5" id="KW-0689">Ribosomal protein</keyword>
<accession>A0ABV8VXR0</accession>
<dbReference type="InterPro" id="IPR001021">
    <property type="entry name" value="Ribosomal_bL25_long"/>
</dbReference>
<feature type="region of interest" description="Disordered" evidence="6">
    <location>
        <begin position="180"/>
        <end position="202"/>
    </location>
</feature>
<comment type="caution">
    <text evidence="9">The sequence shown here is derived from an EMBL/GenBank/DDBJ whole genome shotgun (WGS) entry which is preliminary data.</text>
</comment>
<dbReference type="CDD" id="cd00495">
    <property type="entry name" value="Ribosomal_L25_TL5_CTC"/>
    <property type="match status" value="1"/>
</dbReference>
<comment type="function">
    <text evidence="5">This is one of the proteins that binds to the 5S RNA in the ribosome where it forms part of the central protuberance.</text>
</comment>
<evidence type="ECO:0000256" key="3">
    <source>
        <dbReference type="ARBA" id="ARBA00022980"/>
    </source>
</evidence>
<keyword evidence="4 5" id="KW-0687">Ribonucleoprotein</keyword>
<dbReference type="SUPFAM" id="SSF50715">
    <property type="entry name" value="Ribosomal protein L25-like"/>
    <property type="match status" value="1"/>
</dbReference>
<comment type="similarity">
    <text evidence="5">Belongs to the bacterial ribosomal protein bL25 family. CTC subfamily.</text>
</comment>
<dbReference type="Gene3D" id="2.170.120.20">
    <property type="entry name" value="Ribosomal protein L25, beta domain"/>
    <property type="match status" value="1"/>
</dbReference>
<dbReference type="InterPro" id="IPR029751">
    <property type="entry name" value="Ribosomal_L25_dom"/>
</dbReference>
<dbReference type="Gene3D" id="2.40.240.10">
    <property type="entry name" value="Ribosomal Protein L25, Chain P"/>
    <property type="match status" value="1"/>
</dbReference>
<dbReference type="InterPro" id="IPR011035">
    <property type="entry name" value="Ribosomal_bL25/Gln-tRNA_synth"/>
</dbReference>
<evidence type="ECO:0000259" key="7">
    <source>
        <dbReference type="Pfam" id="PF01386"/>
    </source>
</evidence>